<dbReference type="SMART" id="SM00020">
    <property type="entry name" value="Tryp_SPc"/>
    <property type="match status" value="1"/>
</dbReference>
<dbReference type="FunFam" id="2.40.10.10:FF:000003">
    <property type="entry name" value="Transmembrane serine protease 3"/>
    <property type="match status" value="1"/>
</dbReference>
<feature type="region of interest" description="Disordered" evidence="6">
    <location>
        <begin position="1"/>
        <end position="23"/>
    </location>
</feature>
<evidence type="ECO:0000256" key="3">
    <source>
        <dbReference type="ARBA" id="ARBA00022825"/>
    </source>
</evidence>
<dbReference type="Gene3D" id="2.40.10.10">
    <property type="entry name" value="Trypsin-like serine proteases"/>
    <property type="match status" value="1"/>
</dbReference>
<keyword evidence="1 5" id="KW-0645">Protease</keyword>
<dbReference type="InterPro" id="IPR001254">
    <property type="entry name" value="Trypsin_dom"/>
</dbReference>
<dbReference type="PROSITE" id="PS50240">
    <property type="entry name" value="TRYPSIN_DOM"/>
    <property type="match status" value="1"/>
</dbReference>
<keyword evidence="3 5" id="KW-0720">Serine protease</keyword>
<dbReference type="PRINTS" id="PR00722">
    <property type="entry name" value="CHYMOTRYPSIN"/>
</dbReference>
<dbReference type="InterPro" id="IPR043504">
    <property type="entry name" value="Peptidase_S1_PA_chymotrypsin"/>
</dbReference>
<evidence type="ECO:0000259" key="7">
    <source>
        <dbReference type="PROSITE" id="PS50240"/>
    </source>
</evidence>
<organism evidence="8">
    <name type="scientific">Castor canadensis</name>
    <name type="common">American beaver</name>
    <dbReference type="NCBI Taxonomy" id="51338"/>
    <lineage>
        <taxon>Eukaryota</taxon>
        <taxon>Metazoa</taxon>
        <taxon>Chordata</taxon>
        <taxon>Craniata</taxon>
        <taxon>Vertebrata</taxon>
        <taxon>Euteleostomi</taxon>
        <taxon>Mammalia</taxon>
        <taxon>Eutheria</taxon>
        <taxon>Euarchontoglires</taxon>
        <taxon>Glires</taxon>
        <taxon>Rodentia</taxon>
        <taxon>Castorimorpha</taxon>
        <taxon>Castoridae</taxon>
        <taxon>Castor</taxon>
    </lineage>
</organism>
<reference evidence="8" key="1">
    <citation type="submission" date="2025-08" db="UniProtKB">
        <authorList>
            <consortium name="RefSeq"/>
        </authorList>
    </citation>
    <scope>IDENTIFICATION</scope>
    <source>
        <tissue evidence="8">Leukocyte</tissue>
    </source>
</reference>
<dbReference type="OrthoDB" id="546450at2759"/>
<dbReference type="PANTHER" id="PTHR24253">
    <property type="entry name" value="TRANSMEMBRANE PROTEASE SERINE"/>
    <property type="match status" value="1"/>
</dbReference>
<protein>
    <submittedName>
        <fullName evidence="8">Serine protease 52-like</fullName>
    </submittedName>
</protein>
<evidence type="ECO:0000256" key="4">
    <source>
        <dbReference type="ARBA" id="ARBA00023157"/>
    </source>
</evidence>
<dbReference type="InterPro" id="IPR001314">
    <property type="entry name" value="Peptidase_S1A"/>
</dbReference>
<dbReference type="SUPFAM" id="SSF50494">
    <property type="entry name" value="Trypsin-like serine proteases"/>
    <property type="match status" value="1"/>
</dbReference>
<feature type="domain" description="Peptidase S1" evidence="7">
    <location>
        <begin position="110"/>
        <end position="341"/>
    </location>
</feature>
<proteinExistence type="predicted"/>
<dbReference type="KEGG" id="ccan:109687678"/>
<gene>
    <name evidence="8" type="primary">LOC109687678</name>
</gene>
<evidence type="ECO:0000256" key="6">
    <source>
        <dbReference type="SAM" id="MobiDB-lite"/>
    </source>
</evidence>
<accession>A0A8B7UQT6</accession>
<evidence type="ECO:0000313" key="8">
    <source>
        <dbReference type="RefSeq" id="XP_020021249.1"/>
    </source>
</evidence>
<dbReference type="InterPro" id="IPR033116">
    <property type="entry name" value="TRYPSIN_SER"/>
</dbReference>
<dbReference type="PROSITE" id="PS00135">
    <property type="entry name" value="TRYPSIN_SER"/>
    <property type="match status" value="1"/>
</dbReference>
<keyword evidence="4" id="KW-1015">Disulfide bond</keyword>
<dbReference type="Pfam" id="PF00089">
    <property type="entry name" value="Trypsin"/>
    <property type="match status" value="1"/>
</dbReference>
<dbReference type="GO" id="GO:0006508">
    <property type="term" value="P:proteolysis"/>
    <property type="evidence" value="ECO:0007669"/>
    <property type="project" value="UniProtKB-KW"/>
</dbReference>
<dbReference type="GO" id="GO:0004252">
    <property type="term" value="F:serine-type endopeptidase activity"/>
    <property type="evidence" value="ECO:0007669"/>
    <property type="project" value="InterPro"/>
</dbReference>
<name>A0A8B7UQT6_CASCN</name>
<dbReference type="CDD" id="cd00190">
    <property type="entry name" value="Tryp_SPc"/>
    <property type="match status" value="1"/>
</dbReference>
<dbReference type="RefSeq" id="XP_020021249.1">
    <property type="nucleotide sequence ID" value="XM_020165660.1"/>
</dbReference>
<sequence length="376" mass="41729">VPLQRESPILSNPHPPCHLPPGGLKRPHGSFGPHWLHPGPIVISVVRLSCELVKCSIIDVKTRPMERWRNGRAELLLAVALMLPWAHSSLAVTCGQRRSAKSEDIEIGGIIGGKPANITEFPWQVGILHKGIHLCGGTILNEWWILTASHCFPTINQTNLEIIHGIDNRNSQNVKKLKVDKLIMHPYFDELMLDNDIALILLKTPLKLSVSRIPICLTEVTNMERWSTCWVTGWGVTDVSPGSTLPINLQKVNLELIDWNKCSRELPLVTKNMLCAGNSAGGKDACQGDSGGPLVCDKKKNKDKWYQIGIVSWGVSCGVKEFPGIYTKVSNYLLWINKETTQAGKPYAHESDSGCLLLLSPGAFLFLYFVMLLLPW</sequence>
<keyword evidence="2 5" id="KW-0378">Hydrolase</keyword>
<dbReference type="InterPro" id="IPR018114">
    <property type="entry name" value="TRYPSIN_HIS"/>
</dbReference>
<dbReference type="PANTHER" id="PTHR24253:SF8">
    <property type="entry name" value="SERINE PROTEASE 52"/>
    <property type="match status" value="1"/>
</dbReference>
<evidence type="ECO:0000256" key="2">
    <source>
        <dbReference type="ARBA" id="ARBA00022801"/>
    </source>
</evidence>
<evidence type="ECO:0000256" key="1">
    <source>
        <dbReference type="ARBA" id="ARBA00022670"/>
    </source>
</evidence>
<dbReference type="AlphaFoldDB" id="A0A8B7UQT6"/>
<dbReference type="PROSITE" id="PS00134">
    <property type="entry name" value="TRYPSIN_HIS"/>
    <property type="match status" value="1"/>
</dbReference>
<evidence type="ECO:0000256" key="5">
    <source>
        <dbReference type="RuleBase" id="RU363034"/>
    </source>
</evidence>
<feature type="non-terminal residue" evidence="8">
    <location>
        <position position="1"/>
    </location>
</feature>
<dbReference type="InterPro" id="IPR009003">
    <property type="entry name" value="Peptidase_S1_PA"/>
</dbReference>